<name>A0A7C9JCJ0_9ACTN</name>
<reference evidence="1 2" key="1">
    <citation type="submission" date="2020-01" db="EMBL/GenBank/DDBJ databases">
        <title>Herbidospora sp. NEAU-GS84 nov., a novel actinomycete isolated from soil.</title>
        <authorList>
            <person name="Han L."/>
        </authorList>
    </citation>
    <scope>NUCLEOTIDE SEQUENCE [LARGE SCALE GENOMIC DNA]</scope>
    <source>
        <strain evidence="1 2">NEAU-GS84</strain>
    </source>
</reference>
<protein>
    <submittedName>
        <fullName evidence="1">Uncharacterized protein</fullName>
    </submittedName>
</protein>
<dbReference type="AlphaFoldDB" id="A0A7C9JCJ0"/>
<evidence type="ECO:0000313" key="2">
    <source>
        <dbReference type="Proteomes" id="UP000479526"/>
    </source>
</evidence>
<dbReference type="Proteomes" id="UP000479526">
    <property type="component" value="Unassembled WGS sequence"/>
</dbReference>
<keyword evidence="2" id="KW-1185">Reference proteome</keyword>
<organism evidence="1 2">
    <name type="scientific">Herbidospora solisilvae</name>
    <dbReference type="NCBI Taxonomy" id="2696284"/>
    <lineage>
        <taxon>Bacteria</taxon>
        <taxon>Bacillati</taxon>
        <taxon>Actinomycetota</taxon>
        <taxon>Actinomycetes</taxon>
        <taxon>Streptosporangiales</taxon>
        <taxon>Streptosporangiaceae</taxon>
        <taxon>Herbidospora</taxon>
    </lineage>
</organism>
<accession>A0A7C9JCJ0</accession>
<evidence type="ECO:0000313" key="1">
    <source>
        <dbReference type="EMBL" id="NAS27108.1"/>
    </source>
</evidence>
<dbReference type="EMBL" id="WXEW01000013">
    <property type="protein sequence ID" value="NAS27108.1"/>
    <property type="molecule type" value="Genomic_DNA"/>
</dbReference>
<dbReference type="RefSeq" id="WP_161484068.1">
    <property type="nucleotide sequence ID" value="NZ_WXEW01000013.1"/>
</dbReference>
<comment type="caution">
    <text evidence="1">The sequence shown here is derived from an EMBL/GenBank/DDBJ whole genome shotgun (WGS) entry which is preliminary data.</text>
</comment>
<gene>
    <name evidence="1" type="ORF">GT755_36255</name>
</gene>
<proteinExistence type="predicted"/>
<sequence length="266" mass="28192">MSRCRPPLSRAELDARLDARIDTRPDGDAVRWSVVVPPACRAAHARADRFRVKVGSVSGYRSSVDAAYVLQRALLQPAGRRVAALRSGIIRMYAGRTDIGGARVPAWLQAVMDDRWALVDGEWSALDPARLADALVRIGPLFTADPGLPAWHPGESPRVYAANAGNLRPDLLALPGGDLGDLLTARGDLVYVTTAAGLGPVVTAAVSAARGRFAGGARPDRVVFVVLSVTPVPPERLFPLVRLSLADAARTLGDLGVGVEVVVHRP</sequence>